<dbReference type="NCBIfam" id="TIGR04532">
    <property type="entry name" value="PT_fungal_PKS"/>
    <property type="match status" value="1"/>
</dbReference>
<dbReference type="InterPro" id="IPR049551">
    <property type="entry name" value="PKS_DH_C"/>
</dbReference>
<dbReference type="OrthoDB" id="329835at2759"/>
<evidence type="ECO:0000259" key="8">
    <source>
        <dbReference type="PROSITE" id="PS52004"/>
    </source>
</evidence>
<reference evidence="10" key="1">
    <citation type="submission" date="2022-11" db="EMBL/GenBank/DDBJ databases">
        <authorList>
            <person name="Petersen C."/>
        </authorList>
    </citation>
    <scope>NUCLEOTIDE SEQUENCE</scope>
    <source>
        <strain evidence="10">IBT 29864</strain>
    </source>
</reference>
<feature type="active site" description="Proton acceptor; for dehydratase activity" evidence="5">
    <location>
        <position position="1271"/>
    </location>
</feature>
<dbReference type="Gene3D" id="3.40.50.1820">
    <property type="entry name" value="alpha/beta hydrolase"/>
    <property type="match status" value="1"/>
</dbReference>
<dbReference type="GO" id="GO:0004312">
    <property type="term" value="F:fatty acid synthase activity"/>
    <property type="evidence" value="ECO:0007669"/>
    <property type="project" value="TreeGrafter"/>
</dbReference>
<dbReference type="InterPro" id="IPR006162">
    <property type="entry name" value="Ppantetheine_attach_site"/>
</dbReference>
<dbReference type="GO" id="GO:0031177">
    <property type="term" value="F:phosphopantetheine binding"/>
    <property type="evidence" value="ECO:0007669"/>
    <property type="project" value="InterPro"/>
</dbReference>
<dbReference type="InterPro" id="IPR014031">
    <property type="entry name" value="Ketoacyl_synth_C"/>
</dbReference>
<dbReference type="PANTHER" id="PTHR43775:SF37">
    <property type="entry name" value="SI:DKEY-61P9.11"/>
    <property type="match status" value="1"/>
</dbReference>
<dbReference type="InterPro" id="IPR001031">
    <property type="entry name" value="Thioesterase"/>
</dbReference>
<feature type="region of interest" description="N-terminal hotdog fold" evidence="5">
    <location>
        <begin position="1237"/>
        <end position="1371"/>
    </location>
</feature>
<dbReference type="GO" id="GO:0008168">
    <property type="term" value="F:methyltransferase activity"/>
    <property type="evidence" value="ECO:0007669"/>
    <property type="project" value="UniProtKB-KW"/>
</dbReference>
<dbReference type="SMART" id="SM00825">
    <property type="entry name" value="PKS_KS"/>
    <property type="match status" value="1"/>
</dbReference>
<evidence type="ECO:0000256" key="1">
    <source>
        <dbReference type="ARBA" id="ARBA00022450"/>
    </source>
</evidence>
<keyword evidence="2" id="KW-0597">Phosphoprotein</keyword>
<dbReference type="SUPFAM" id="SSF52151">
    <property type="entry name" value="FabD/lysophospholipase-like"/>
    <property type="match status" value="1"/>
</dbReference>
<dbReference type="Pfam" id="PF14765">
    <property type="entry name" value="PS-DH"/>
    <property type="match status" value="1"/>
</dbReference>
<sequence length="2072" mass="227248">MELLVFTDQSQCSTQLLASAVGSFQNAKILDPFLKESLEAIAQEAGSLAPDERKLIGSLNSVDAFLSSHENGEERYCVLSSTLLLCMAQIASIIIHTSRNPDFLSSNQGHQRRVLGLCTGLLPSVLTGAATNLQELISLGPRIVCVALRLALDVHRRSQLIATEDGSWSKAVRGVSLEELQDALDIFEQTNVSSPHHKVYISARASNSFTVSGPPRILERLFATSPVLQRSNSLSLPIFGPFHAAHLAATSTDYILEPVACIRRDIRPNTTLISPSTGCAYDGGSLHHVLRQAVDDILQRAICLDAVVTNLAPFCHDIRDGLRIMGPTTGTHVLRQNLATVGISLARDQSIDIFASEDSNDSDDIAIIGMSGRFPGGRDLTEFWTTLQKGRRMHKPVPTDRFNVNQYSDLSGPGMYGCFVDDIGDFDCSFFSMSPREAKQTDPTQRLLLMVTYEALETAGYSANCNDRIGTFFGQTTDDWREANAGQAPDIYYVPGNIRAFGPGRLNYFFKWDGPSYSIDTACSSSLAAIELACNSLRLGDCDVAVTGGGNVLTGPRMFQGLQKGGFLSPTGPCQTLDDQADGYCRGEGVGVVILKRLDKAIADNDHVYGVIKAVSTNHSAEAISITHPHQQTQERLFQRVLRRAGISCGQVDYVELHGTGTQVGDKTELASIVRMFRDSSTTGQPLPIGSVKANVGHGEAAAGITSLIKALLMFRENYIPPHTGIANCINKDISQAMGTSIQVPLARVPFTSRSNGGRRRVLVNSFNATVRLDPVICAISPKPTLLTEYIMAFRAQNKKRIHIHDLSYTTTVRRLHHHFRAAYLAADVEGLMEQISNGPVSPCLSTNVHDKRQIAFSFIGQGSQSVRQVARRLLDDCPTFQKQLVRLDDLTRAFGFPSFLDYINDYDCHGSEHKPASPIVEQLCLVAFEIAMADMWMSWGVRPAILLGHSLGEYSALCIAGALSVSDTLFLVGKRAQLMEEICTEDAYSMLMVNLSIASAQKLCSLFPTCEISCTNGPNSTIISGRKAQIQAFQSKLDSDGIRAEQMSLRYAFHSAQMDPVLEPFASIVRNIPLAKPRIPILSPLLGRMLPEDTEIIPEYLVRHIREPVNFVGAMDSGVGQVAQNGSISWLECGPGSGCLSMIRSCKKIPSSHLLPSMKRGVDGWKCISEALVHLYRQGHDIIWPSIQCDGEPKAQLLELPNYAFQNQRHWIDHVKEDQQSSPTAALKIPFLSTCVQYLQPKTAKSEDILTRTFVSDAKDPQLLAAIEGHRVHGQGLCPSSVYVDMAITSMQYSFTDPPKRDVNSIIGVEDVEIFHPLIVSDAGPETKVVIETTPIAASKTVTVTVKSEQETGTSATHSTCHVHLLDTKKQLSQWKRFSGFVSTRIEQLKDLTQHPGICHMPGDLVYRMFADIVDYDTKYHSIRQIFMDCERNEACGTIQLPGPEEHGQFTCSPYCTDGIIHFAGFILNNSLSRPKDTAYISTGWESLRLIPSRLQAKTYKIYACMREEEKSRLWVGDIYLLDGDEIIATCFKLTFRQMNMAVLRSLVNTPDHQGISPPGQYEHGSKIVPLEAVSSPLSTNYLASVSAIIAEELAIDAYAMKEHTLMEEMGVDSILAASISSRVQDTIGIALPMSLFAGKSSLSHIFSYLRQHQGSQPTTSNGSSTLSTPSSTPSIRSNHGSQGKSLFNDFLTVLVSQTGILLADIQSHTRFEELGVDSLLSIAVLSMFQDVTGKALPASVFQNNPTIGSMRTLLSGSDVAWTRQEIVKSEPASASTALISPQTYSHFASLLQGDPDSALPPLFLIAPGSGYPGSYMNLPQLRSKVPIYTMESPFLQRIPPEGWTMEDAASLYIKEIRRVRPRGPYLLGGWSIGGMYAYEITRQLLLTEQDDVLCIVMIDSPCPTPIPDMPIPTVEAVELTGLYAPVKRKGLPDIDMPLHLKEHTVGSLNALRKYEPRPLESNRRPRLVVQIWASMGQYDQLPERLQEASELLAAQKAGTLSKDYVLGEGVGREWQTEPRQSFGPCGWDQLTGAVECHVVTGDHESIMSPPQISVTGSLLEDAIERALAMR</sequence>
<dbReference type="InterPro" id="IPR016035">
    <property type="entry name" value="Acyl_Trfase/lysoPLipase"/>
</dbReference>
<dbReference type="InterPro" id="IPR009081">
    <property type="entry name" value="PP-bd_ACP"/>
</dbReference>
<name>A0A9W9SFT0_9EURO</name>
<dbReference type="Pfam" id="PF00975">
    <property type="entry name" value="Thioesterase"/>
    <property type="match status" value="1"/>
</dbReference>
<protein>
    <recommendedName>
        <fullName evidence="12">Carrier domain-containing protein</fullName>
    </recommendedName>
</protein>
<dbReference type="InterPro" id="IPR042104">
    <property type="entry name" value="PKS_dehydratase_sf"/>
</dbReference>
<dbReference type="InterPro" id="IPR016039">
    <property type="entry name" value="Thiolase-like"/>
</dbReference>
<dbReference type="SUPFAM" id="SSF47336">
    <property type="entry name" value="ACP-like"/>
    <property type="match status" value="2"/>
</dbReference>
<feature type="domain" description="Carrier" evidence="7">
    <location>
        <begin position="1686"/>
        <end position="1760"/>
    </location>
</feature>
<dbReference type="Pfam" id="PF00698">
    <property type="entry name" value="Acyl_transf_1"/>
    <property type="match status" value="1"/>
</dbReference>
<evidence type="ECO:0000256" key="6">
    <source>
        <dbReference type="SAM" id="MobiDB-lite"/>
    </source>
</evidence>
<dbReference type="InterPro" id="IPR049552">
    <property type="entry name" value="PKS_DH_N"/>
</dbReference>
<dbReference type="PROSITE" id="PS00606">
    <property type="entry name" value="KS3_1"/>
    <property type="match status" value="1"/>
</dbReference>
<dbReference type="InterPro" id="IPR050091">
    <property type="entry name" value="PKS_NRPS_Biosynth_Enz"/>
</dbReference>
<evidence type="ECO:0008006" key="12">
    <source>
        <dbReference type="Google" id="ProtNLM"/>
    </source>
</evidence>
<dbReference type="Gene3D" id="3.40.47.10">
    <property type="match status" value="1"/>
</dbReference>
<keyword evidence="4" id="KW-0808">Transferase</keyword>
<evidence type="ECO:0000256" key="5">
    <source>
        <dbReference type="PROSITE-ProRule" id="PRU01363"/>
    </source>
</evidence>
<dbReference type="InterPro" id="IPR032088">
    <property type="entry name" value="SAT"/>
</dbReference>
<feature type="domain" description="PKS/mFAS DH" evidence="9">
    <location>
        <begin position="1237"/>
        <end position="1546"/>
    </location>
</feature>
<dbReference type="InterPro" id="IPR018201">
    <property type="entry name" value="Ketoacyl_synth_AS"/>
</dbReference>
<dbReference type="GeneID" id="81437117"/>
<dbReference type="GO" id="GO:0006633">
    <property type="term" value="P:fatty acid biosynthetic process"/>
    <property type="evidence" value="ECO:0007669"/>
    <property type="project" value="InterPro"/>
</dbReference>
<dbReference type="Pfam" id="PF21089">
    <property type="entry name" value="PKS_DH_N"/>
    <property type="match status" value="1"/>
</dbReference>
<feature type="region of interest" description="C-terminal hotdog fold" evidence="5">
    <location>
        <begin position="1399"/>
        <end position="1546"/>
    </location>
</feature>
<dbReference type="GO" id="GO:0017000">
    <property type="term" value="P:antibiotic biosynthetic process"/>
    <property type="evidence" value="ECO:0007669"/>
    <property type="project" value="UniProtKB-ARBA"/>
</dbReference>
<evidence type="ECO:0000259" key="9">
    <source>
        <dbReference type="PROSITE" id="PS52019"/>
    </source>
</evidence>
<dbReference type="InterPro" id="IPR001227">
    <property type="entry name" value="Ac_transferase_dom_sf"/>
</dbReference>
<dbReference type="SUPFAM" id="SSF55048">
    <property type="entry name" value="Probable ACP-binding domain of malonyl-CoA ACP transacylase"/>
    <property type="match status" value="1"/>
</dbReference>
<feature type="domain" description="Carrier" evidence="7">
    <location>
        <begin position="1578"/>
        <end position="1655"/>
    </location>
</feature>
<evidence type="ECO:0000256" key="2">
    <source>
        <dbReference type="ARBA" id="ARBA00022553"/>
    </source>
</evidence>
<dbReference type="SMART" id="SM00823">
    <property type="entry name" value="PKS_PP"/>
    <property type="match status" value="2"/>
</dbReference>
<reference evidence="10" key="2">
    <citation type="journal article" date="2023" name="IMA Fungus">
        <title>Comparative genomic study of the Penicillium genus elucidates a diverse pangenome and 15 lateral gene transfer events.</title>
        <authorList>
            <person name="Petersen C."/>
            <person name="Sorensen T."/>
            <person name="Nielsen M.R."/>
            <person name="Sondergaard T.E."/>
            <person name="Sorensen J.L."/>
            <person name="Fitzpatrick D.A."/>
            <person name="Frisvad J.C."/>
            <person name="Nielsen K.L."/>
        </authorList>
    </citation>
    <scope>NUCLEOTIDE SEQUENCE</scope>
    <source>
        <strain evidence="10">IBT 29864</strain>
    </source>
</reference>
<dbReference type="PROSITE" id="PS00012">
    <property type="entry name" value="PHOSPHOPANTETHEINE"/>
    <property type="match status" value="1"/>
</dbReference>
<feature type="compositionally biased region" description="Low complexity" evidence="6">
    <location>
        <begin position="1659"/>
        <end position="1676"/>
    </location>
</feature>
<dbReference type="PROSITE" id="PS52019">
    <property type="entry name" value="PKS_MFAS_DH"/>
    <property type="match status" value="1"/>
</dbReference>
<dbReference type="InterPro" id="IPR020806">
    <property type="entry name" value="PKS_PP-bd"/>
</dbReference>
<dbReference type="PROSITE" id="PS50075">
    <property type="entry name" value="CARRIER"/>
    <property type="match status" value="2"/>
</dbReference>
<dbReference type="SMART" id="SM00827">
    <property type="entry name" value="PKS_AT"/>
    <property type="match status" value="1"/>
</dbReference>
<dbReference type="Pfam" id="PF00550">
    <property type="entry name" value="PP-binding"/>
    <property type="match status" value="2"/>
</dbReference>
<evidence type="ECO:0000256" key="4">
    <source>
        <dbReference type="ARBA" id="ARBA00022679"/>
    </source>
</evidence>
<dbReference type="InterPro" id="IPR016036">
    <property type="entry name" value="Malonyl_transacylase_ACP-bd"/>
</dbReference>
<dbReference type="GO" id="GO:0030639">
    <property type="term" value="P:polyketide biosynthetic process"/>
    <property type="evidence" value="ECO:0007669"/>
    <property type="project" value="UniProtKB-ARBA"/>
</dbReference>
<dbReference type="Pfam" id="PF16073">
    <property type="entry name" value="SAT"/>
    <property type="match status" value="1"/>
</dbReference>
<dbReference type="Gene3D" id="3.10.129.110">
    <property type="entry name" value="Polyketide synthase dehydratase"/>
    <property type="match status" value="1"/>
</dbReference>
<dbReference type="GO" id="GO:0004315">
    <property type="term" value="F:3-oxoacyl-[acyl-carrier-protein] synthase activity"/>
    <property type="evidence" value="ECO:0007669"/>
    <property type="project" value="InterPro"/>
</dbReference>
<dbReference type="InterPro" id="IPR020841">
    <property type="entry name" value="PKS_Beta-ketoAc_synthase_dom"/>
</dbReference>
<dbReference type="CDD" id="cd00833">
    <property type="entry name" value="PKS"/>
    <property type="match status" value="1"/>
</dbReference>
<dbReference type="PROSITE" id="PS52004">
    <property type="entry name" value="KS3_2"/>
    <property type="match status" value="1"/>
</dbReference>
<keyword evidence="3" id="KW-0489">Methyltransferase</keyword>
<feature type="region of interest" description="Disordered" evidence="6">
    <location>
        <begin position="1655"/>
        <end position="1682"/>
    </location>
</feature>
<dbReference type="SUPFAM" id="SSF53474">
    <property type="entry name" value="alpha/beta-Hydrolases"/>
    <property type="match status" value="1"/>
</dbReference>
<keyword evidence="11" id="KW-1185">Reference proteome</keyword>
<dbReference type="EMBL" id="JAPZBS010000004">
    <property type="protein sequence ID" value="KAJ5377600.1"/>
    <property type="molecule type" value="Genomic_DNA"/>
</dbReference>
<dbReference type="PANTHER" id="PTHR43775">
    <property type="entry name" value="FATTY ACID SYNTHASE"/>
    <property type="match status" value="1"/>
</dbReference>
<organism evidence="10 11">
    <name type="scientific">Penicillium cataractarum</name>
    <dbReference type="NCBI Taxonomy" id="2100454"/>
    <lineage>
        <taxon>Eukaryota</taxon>
        <taxon>Fungi</taxon>
        <taxon>Dikarya</taxon>
        <taxon>Ascomycota</taxon>
        <taxon>Pezizomycotina</taxon>
        <taxon>Eurotiomycetes</taxon>
        <taxon>Eurotiomycetidae</taxon>
        <taxon>Eurotiales</taxon>
        <taxon>Aspergillaceae</taxon>
        <taxon>Penicillium</taxon>
    </lineage>
</organism>
<feature type="active site" description="Proton donor; for dehydratase activity" evidence="5">
    <location>
        <position position="1459"/>
    </location>
</feature>
<comment type="caution">
    <text evidence="10">The sequence shown here is derived from an EMBL/GenBank/DDBJ whole genome shotgun (WGS) entry which is preliminary data.</text>
</comment>
<evidence type="ECO:0000256" key="3">
    <source>
        <dbReference type="ARBA" id="ARBA00022603"/>
    </source>
</evidence>
<feature type="domain" description="Ketosynthase family 3 (KS3)" evidence="8">
    <location>
        <begin position="362"/>
        <end position="780"/>
    </location>
</feature>
<accession>A0A9W9SFT0</accession>
<evidence type="ECO:0000259" key="7">
    <source>
        <dbReference type="PROSITE" id="PS50075"/>
    </source>
</evidence>
<dbReference type="Pfam" id="PF02801">
    <property type="entry name" value="Ketoacyl-synt_C"/>
    <property type="match status" value="1"/>
</dbReference>
<dbReference type="InterPro" id="IPR036736">
    <property type="entry name" value="ACP-like_sf"/>
</dbReference>
<proteinExistence type="predicted"/>
<keyword evidence="1" id="KW-0596">Phosphopantetheine</keyword>
<dbReference type="Pfam" id="PF00109">
    <property type="entry name" value="ketoacyl-synt"/>
    <property type="match status" value="1"/>
</dbReference>
<dbReference type="Gene3D" id="3.40.366.10">
    <property type="entry name" value="Malonyl-Coenzyme A Acyl Carrier Protein, domain 2"/>
    <property type="match status" value="2"/>
</dbReference>
<dbReference type="SUPFAM" id="SSF53901">
    <property type="entry name" value="Thiolase-like"/>
    <property type="match status" value="1"/>
</dbReference>
<dbReference type="GO" id="GO:0032259">
    <property type="term" value="P:methylation"/>
    <property type="evidence" value="ECO:0007669"/>
    <property type="project" value="UniProtKB-KW"/>
</dbReference>
<dbReference type="InterPro" id="IPR014030">
    <property type="entry name" value="Ketoacyl_synth_N"/>
</dbReference>
<dbReference type="Proteomes" id="UP001147782">
    <property type="component" value="Unassembled WGS sequence"/>
</dbReference>
<dbReference type="Gene3D" id="3.30.70.3290">
    <property type="match status" value="1"/>
</dbReference>
<dbReference type="InterPro" id="IPR049900">
    <property type="entry name" value="PKS_mFAS_DH"/>
</dbReference>
<dbReference type="InterPro" id="IPR029058">
    <property type="entry name" value="AB_hydrolase_fold"/>
</dbReference>
<dbReference type="InterPro" id="IPR014043">
    <property type="entry name" value="Acyl_transferase_dom"/>
</dbReference>
<evidence type="ECO:0000313" key="10">
    <source>
        <dbReference type="EMBL" id="KAJ5377600.1"/>
    </source>
</evidence>
<gene>
    <name evidence="10" type="ORF">N7496_005009</name>
</gene>
<dbReference type="InterPro" id="IPR030918">
    <property type="entry name" value="PT_fungal_PKS"/>
</dbReference>
<evidence type="ECO:0000313" key="11">
    <source>
        <dbReference type="Proteomes" id="UP001147782"/>
    </source>
</evidence>
<dbReference type="RefSeq" id="XP_056556463.1">
    <property type="nucleotide sequence ID" value="XM_056697938.1"/>
</dbReference>
<dbReference type="Gene3D" id="1.10.1200.10">
    <property type="entry name" value="ACP-like"/>
    <property type="match status" value="2"/>
</dbReference>